<evidence type="ECO:0000313" key="3">
    <source>
        <dbReference type="Proteomes" id="UP001283361"/>
    </source>
</evidence>
<evidence type="ECO:0000313" key="2">
    <source>
        <dbReference type="EMBL" id="KAK3771516.1"/>
    </source>
</evidence>
<feature type="region of interest" description="Disordered" evidence="1">
    <location>
        <begin position="1"/>
        <end position="27"/>
    </location>
</feature>
<keyword evidence="3" id="KW-1185">Reference proteome</keyword>
<gene>
    <name evidence="2" type="ORF">RRG08_016919</name>
</gene>
<accession>A0AAE0ZMB0</accession>
<dbReference type="EMBL" id="JAWDGP010003728">
    <property type="protein sequence ID" value="KAK3771516.1"/>
    <property type="molecule type" value="Genomic_DNA"/>
</dbReference>
<proteinExistence type="predicted"/>
<name>A0AAE0ZMB0_9GAST</name>
<comment type="caution">
    <text evidence="2">The sequence shown here is derived from an EMBL/GenBank/DDBJ whole genome shotgun (WGS) entry which is preliminary data.</text>
</comment>
<protein>
    <submittedName>
        <fullName evidence="2">Uncharacterized protein</fullName>
    </submittedName>
</protein>
<feature type="compositionally biased region" description="Basic and acidic residues" evidence="1">
    <location>
        <begin position="1"/>
        <end position="21"/>
    </location>
</feature>
<sequence length="72" mass="8234">MRLKDRSEQLCVRQDQDDRSKGKTWAGPSCARTKAMEVKDRCEHSYAMQDQGNGSEGQIWAVMCQTGTRPWV</sequence>
<dbReference type="AlphaFoldDB" id="A0AAE0ZMB0"/>
<reference evidence="2" key="1">
    <citation type="journal article" date="2023" name="G3 (Bethesda)">
        <title>A reference genome for the long-term kleptoplast-retaining sea slug Elysia crispata morphotype clarki.</title>
        <authorList>
            <person name="Eastman K.E."/>
            <person name="Pendleton A.L."/>
            <person name="Shaikh M.A."/>
            <person name="Suttiyut T."/>
            <person name="Ogas R."/>
            <person name="Tomko P."/>
            <person name="Gavelis G."/>
            <person name="Widhalm J.R."/>
            <person name="Wisecaver J.H."/>
        </authorList>
    </citation>
    <scope>NUCLEOTIDE SEQUENCE</scope>
    <source>
        <strain evidence="2">ECLA1</strain>
    </source>
</reference>
<dbReference type="Proteomes" id="UP001283361">
    <property type="component" value="Unassembled WGS sequence"/>
</dbReference>
<evidence type="ECO:0000256" key="1">
    <source>
        <dbReference type="SAM" id="MobiDB-lite"/>
    </source>
</evidence>
<organism evidence="2 3">
    <name type="scientific">Elysia crispata</name>
    <name type="common">lettuce slug</name>
    <dbReference type="NCBI Taxonomy" id="231223"/>
    <lineage>
        <taxon>Eukaryota</taxon>
        <taxon>Metazoa</taxon>
        <taxon>Spiralia</taxon>
        <taxon>Lophotrochozoa</taxon>
        <taxon>Mollusca</taxon>
        <taxon>Gastropoda</taxon>
        <taxon>Heterobranchia</taxon>
        <taxon>Euthyneura</taxon>
        <taxon>Panpulmonata</taxon>
        <taxon>Sacoglossa</taxon>
        <taxon>Placobranchoidea</taxon>
        <taxon>Plakobranchidae</taxon>
        <taxon>Elysia</taxon>
    </lineage>
</organism>